<dbReference type="Pfam" id="PF17919">
    <property type="entry name" value="RT_RNaseH_2"/>
    <property type="match status" value="1"/>
</dbReference>
<dbReference type="InterPro" id="IPR043128">
    <property type="entry name" value="Rev_trsase/Diguanyl_cyclase"/>
</dbReference>
<evidence type="ECO:0000259" key="1">
    <source>
        <dbReference type="Pfam" id="PF00078"/>
    </source>
</evidence>
<protein>
    <recommendedName>
        <fullName evidence="5">Reverse transcriptase domain-containing protein</fullName>
    </recommendedName>
</protein>
<dbReference type="OrthoDB" id="1729819at2759"/>
<dbReference type="InterPro" id="IPR051320">
    <property type="entry name" value="Viral_Replic_Matur_Polypro"/>
</dbReference>
<dbReference type="SUPFAM" id="SSF56672">
    <property type="entry name" value="DNA/RNA polymerases"/>
    <property type="match status" value="1"/>
</dbReference>
<dbReference type="FunFam" id="3.30.70.270:FF:000020">
    <property type="entry name" value="Transposon Tf2-6 polyprotein-like Protein"/>
    <property type="match status" value="1"/>
</dbReference>
<dbReference type="AlphaFoldDB" id="A0A9P1EGF9"/>
<dbReference type="Pfam" id="PF13650">
    <property type="entry name" value="Asp_protease_2"/>
    <property type="match status" value="1"/>
</dbReference>
<keyword evidence="4" id="KW-1185">Reference proteome</keyword>
<dbReference type="CDD" id="cd00303">
    <property type="entry name" value="retropepsin_like"/>
    <property type="match status" value="1"/>
</dbReference>
<comment type="caution">
    <text evidence="3">The sequence shown here is derived from an EMBL/GenBank/DDBJ whole genome shotgun (WGS) entry which is preliminary data.</text>
</comment>
<feature type="domain" description="Reverse transcriptase/retrotransposon-derived protein RNase H-like" evidence="2">
    <location>
        <begin position="643"/>
        <end position="731"/>
    </location>
</feature>
<dbReference type="InterPro" id="IPR000477">
    <property type="entry name" value="RT_dom"/>
</dbReference>
<gene>
    <name evidence="3" type="ORF">CEURO_LOCUS16632</name>
</gene>
<evidence type="ECO:0000259" key="2">
    <source>
        <dbReference type="Pfam" id="PF17919"/>
    </source>
</evidence>
<dbReference type="CDD" id="cd01647">
    <property type="entry name" value="RT_LTR"/>
    <property type="match status" value="1"/>
</dbReference>
<dbReference type="EMBL" id="CAMAPE010000046">
    <property type="protein sequence ID" value="CAH9104637.1"/>
    <property type="molecule type" value="Genomic_DNA"/>
</dbReference>
<dbReference type="InterPro" id="IPR041577">
    <property type="entry name" value="RT_RNaseH_2"/>
</dbReference>
<dbReference type="CDD" id="cd09274">
    <property type="entry name" value="RNase_HI_RT_Ty3"/>
    <property type="match status" value="1"/>
</dbReference>
<feature type="domain" description="Reverse transcriptase" evidence="1">
    <location>
        <begin position="421"/>
        <end position="577"/>
    </location>
</feature>
<evidence type="ECO:0000313" key="3">
    <source>
        <dbReference type="EMBL" id="CAH9104637.1"/>
    </source>
</evidence>
<name>A0A9P1EGF9_CUSEU</name>
<evidence type="ECO:0008006" key="5">
    <source>
        <dbReference type="Google" id="ProtNLM"/>
    </source>
</evidence>
<reference evidence="3" key="1">
    <citation type="submission" date="2022-07" db="EMBL/GenBank/DDBJ databases">
        <authorList>
            <person name="Macas J."/>
            <person name="Novak P."/>
            <person name="Neumann P."/>
        </authorList>
    </citation>
    <scope>NUCLEOTIDE SEQUENCE</scope>
</reference>
<dbReference type="Proteomes" id="UP001152484">
    <property type="component" value="Unassembled WGS sequence"/>
</dbReference>
<proteinExistence type="predicted"/>
<dbReference type="Gene3D" id="2.40.70.10">
    <property type="entry name" value="Acid Proteases"/>
    <property type="match status" value="1"/>
</dbReference>
<dbReference type="Pfam" id="PF00078">
    <property type="entry name" value="RVT_1"/>
    <property type="match status" value="1"/>
</dbReference>
<dbReference type="InterPro" id="IPR021109">
    <property type="entry name" value="Peptidase_aspartic_dom_sf"/>
</dbReference>
<dbReference type="Gene3D" id="3.30.70.270">
    <property type="match status" value="2"/>
</dbReference>
<accession>A0A9P1EGF9</accession>
<dbReference type="PANTHER" id="PTHR33064">
    <property type="entry name" value="POL PROTEIN"/>
    <property type="match status" value="1"/>
</dbReference>
<organism evidence="3 4">
    <name type="scientific">Cuscuta europaea</name>
    <name type="common">European dodder</name>
    <dbReference type="NCBI Taxonomy" id="41803"/>
    <lineage>
        <taxon>Eukaryota</taxon>
        <taxon>Viridiplantae</taxon>
        <taxon>Streptophyta</taxon>
        <taxon>Embryophyta</taxon>
        <taxon>Tracheophyta</taxon>
        <taxon>Spermatophyta</taxon>
        <taxon>Magnoliopsida</taxon>
        <taxon>eudicotyledons</taxon>
        <taxon>Gunneridae</taxon>
        <taxon>Pentapetalae</taxon>
        <taxon>asterids</taxon>
        <taxon>lamiids</taxon>
        <taxon>Solanales</taxon>
        <taxon>Convolvulaceae</taxon>
        <taxon>Cuscuteae</taxon>
        <taxon>Cuscuta</taxon>
        <taxon>Cuscuta subgen. Cuscuta</taxon>
    </lineage>
</organism>
<dbReference type="Gene3D" id="3.10.10.10">
    <property type="entry name" value="HIV Type 1 Reverse Transcriptase, subunit A, domain 1"/>
    <property type="match status" value="1"/>
</dbReference>
<feature type="non-terminal residue" evidence="3">
    <location>
        <position position="731"/>
    </location>
</feature>
<dbReference type="PANTHER" id="PTHR33064:SF39">
    <property type="match status" value="1"/>
</dbReference>
<dbReference type="FunFam" id="3.10.20.370:FF:000001">
    <property type="entry name" value="Retrovirus-related Pol polyprotein from transposon 17.6-like protein"/>
    <property type="match status" value="1"/>
</dbReference>
<dbReference type="InterPro" id="IPR043502">
    <property type="entry name" value="DNA/RNA_pol_sf"/>
</dbReference>
<evidence type="ECO:0000313" key="4">
    <source>
        <dbReference type="Proteomes" id="UP001152484"/>
    </source>
</evidence>
<sequence length="731" mass="83035">MEVFTKIHINIPFAEAISQIPTYAKFLKEILTNKRRLADYATVALTEECSAVLQNKLPPKLKDPGSFTVPCSMGNIGEVKSLCDLGASINLMPYSLFRKLDVGELKATTVSLQLADRSIRHPIGVLEDVLVKIGKFYFPVDFLVLDMEEMEIPVILGRSFLATAAAVIDVQAGTVKLRVGDEEQEFHVWKSLKKHPSEPECFQVDMIETLVQDVFETEFYEDPLLACLTRGSTEREENLKLAEEVMFLEEGRSHRTFLHRFEALEREKSEVNASTSCPTKPSLKPLPPNLKYVFLGEDSTFPVIISSTLSREQEDKLMRTLRHHKASLAWSLADIKGISPSICMHRILMEEDHKPTVEHQRRLNPNMKEVVRAEVLKLLDYGIIFAISDSKYVSPVQVVPKKGGITTVLNEKNEFIPTRTITGWRMCIDYRKLNSGTRKDHFPLPFIDEMLERVAGHAYYCFLDGFSGFFQIAIAPEDQEKTTFTCPFGTFAYRRMPFGLCNAPGTFQRCVMAIFSDMIGDIIEVFMDDFSVYGDSFDICLQNLNRVLERCEETNLALNWEKCHFMVTEGIVLGHKISASGLEVDRSKVEVIEKLPPPTSVKAIRSFLGHAGFYRRFIKDFSKIAKPLCELLSKDVPFKFDISCMKAFEKLKEALISAPIITSPDWSLPFELMCDASDFAIGAVLGQRKDSKLHVIYYVSRLLNEAEVNYTTTEKEFLAVVYAFDKFRSYL</sequence>